<evidence type="ECO:0000313" key="1">
    <source>
        <dbReference type="EMBL" id="MPC27673.1"/>
    </source>
</evidence>
<protein>
    <submittedName>
        <fullName evidence="1">Uncharacterized protein</fullName>
    </submittedName>
</protein>
<sequence>MTYAPPLRLSHIGHTLLRDSRLPVVPCMYIHTLCPSSEEKITTQGLISQNLISAAQRCSVMIRPHNKDSRVFES</sequence>
<accession>A0A5B7E364</accession>
<proteinExistence type="predicted"/>
<dbReference type="EMBL" id="VSRR010001786">
    <property type="protein sequence ID" value="MPC27673.1"/>
    <property type="molecule type" value="Genomic_DNA"/>
</dbReference>
<evidence type="ECO:0000313" key="2">
    <source>
        <dbReference type="Proteomes" id="UP000324222"/>
    </source>
</evidence>
<organism evidence="1 2">
    <name type="scientific">Portunus trituberculatus</name>
    <name type="common">Swimming crab</name>
    <name type="synonym">Neptunus trituberculatus</name>
    <dbReference type="NCBI Taxonomy" id="210409"/>
    <lineage>
        <taxon>Eukaryota</taxon>
        <taxon>Metazoa</taxon>
        <taxon>Ecdysozoa</taxon>
        <taxon>Arthropoda</taxon>
        <taxon>Crustacea</taxon>
        <taxon>Multicrustacea</taxon>
        <taxon>Malacostraca</taxon>
        <taxon>Eumalacostraca</taxon>
        <taxon>Eucarida</taxon>
        <taxon>Decapoda</taxon>
        <taxon>Pleocyemata</taxon>
        <taxon>Brachyura</taxon>
        <taxon>Eubrachyura</taxon>
        <taxon>Portunoidea</taxon>
        <taxon>Portunidae</taxon>
        <taxon>Portuninae</taxon>
        <taxon>Portunus</taxon>
    </lineage>
</organism>
<comment type="caution">
    <text evidence="1">The sequence shown here is derived from an EMBL/GenBank/DDBJ whole genome shotgun (WGS) entry which is preliminary data.</text>
</comment>
<dbReference type="Proteomes" id="UP000324222">
    <property type="component" value="Unassembled WGS sequence"/>
</dbReference>
<dbReference type="AlphaFoldDB" id="A0A5B7E364"/>
<gene>
    <name evidence="1" type="ORF">E2C01_020852</name>
</gene>
<reference evidence="1 2" key="1">
    <citation type="submission" date="2019-05" db="EMBL/GenBank/DDBJ databases">
        <title>Another draft genome of Portunus trituberculatus and its Hox gene families provides insights of decapod evolution.</title>
        <authorList>
            <person name="Jeong J.-H."/>
            <person name="Song I."/>
            <person name="Kim S."/>
            <person name="Choi T."/>
            <person name="Kim D."/>
            <person name="Ryu S."/>
            <person name="Kim W."/>
        </authorList>
    </citation>
    <scope>NUCLEOTIDE SEQUENCE [LARGE SCALE GENOMIC DNA]</scope>
    <source>
        <tissue evidence="1">Muscle</tissue>
    </source>
</reference>
<name>A0A5B7E364_PORTR</name>
<keyword evidence="2" id="KW-1185">Reference proteome</keyword>